<dbReference type="AlphaFoldDB" id="A0A370DNT8"/>
<dbReference type="Pfam" id="PF17775">
    <property type="entry name" value="YchJ_M-like"/>
    <property type="match status" value="1"/>
</dbReference>
<dbReference type="SUPFAM" id="SSF54427">
    <property type="entry name" value="NTF2-like"/>
    <property type="match status" value="1"/>
</dbReference>
<dbReference type="Proteomes" id="UP000254771">
    <property type="component" value="Unassembled WGS sequence"/>
</dbReference>
<dbReference type="Gene3D" id="3.10.450.50">
    <property type="match status" value="1"/>
</dbReference>
<dbReference type="EMBL" id="QFXE01000010">
    <property type="protein sequence ID" value="RDH86230.1"/>
    <property type="molecule type" value="Genomic_DNA"/>
</dbReference>
<accession>A0A370DNT8</accession>
<dbReference type="SUPFAM" id="SSF103642">
    <property type="entry name" value="Sec-C motif"/>
    <property type="match status" value="1"/>
</dbReference>
<evidence type="ECO:0000259" key="1">
    <source>
        <dbReference type="Pfam" id="PF17775"/>
    </source>
</evidence>
<proteinExistence type="predicted"/>
<keyword evidence="3" id="KW-1185">Reference proteome</keyword>
<gene>
    <name evidence="2" type="ORF">DIZ78_08590</name>
</gene>
<dbReference type="Pfam" id="PF02810">
    <property type="entry name" value="SEC-C"/>
    <property type="match status" value="2"/>
</dbReference>
<name>A0A370DNT8_9GAMM</name>
<dbReference type="InterPro" id="IPR048469">
    <property type="entry name" value="YchJ-like_M"/>
</dbReference>
<reference evidence="2 3" key="1">
    <citation type="journal article" date="2018" name="ISME J.">
        <title>Endosymbiont genomes yield clues of tubeworm success.</title>
        <authorList>
            <person name="Li Y."/>
            <person name="Liles M.R."/>
            <person name="Halanych K.M."/>
        </authorList>
    </citation>
    <scope>NUCLEOTIDE SEQUENCE [LARGE SCALE GENOMIC DNA]</scope>
    <source>
        <strain evidence="2">A1462</strain>
    </source>
</reference>
<feature type="domain" description="YchJ-like middle NTF2-like" evidence="1">
    <location>
        <begin position="28"/>
        <end position="127"/>
    </location>
</feature>
<dbReference type="InterPro" id="IPR032710">
    <property type="entry name" value="NTF2-like_dom_sf"/>
</dbReference>
<evidence type="ECO:0000313" key="2">
    <source>
        <dbReference type="EMBL" id="RDH86230.1"/>
    </source>
</evidence>
<dbReference type="InterPro" id="IPR004027">
    <property type="entry name" value="SEC_C_motif"/>
</dbReference>
<dbReference type="NCBIfam" id="NF002449">
    <property type="entry name" value="PRK01617.1"/>
    <property type="match status" value="1"/>
</dbReference>
<sequence>MTQCYCGSGRDFETCCQPILEASQTAGTAEALMRARYSAFVIQQPEFLHESLHPDHRKDHDVAATRRWAMNSQWLDLEIVEVKGGGIDDKEGTVEFIASYKERDLLRKHHELSHFSKSDGLWYFVDGELVLPKTEVRDTPKVGRNDPCPCGSGKKYKKCCGR</sequence>
<organism evidence="2 3">
    <name type="scientific">endosymbiont of Escarpia spicata</name>
    <dbReference type="NCBI Taxonomy" id="2200908"/>
    <lineage>
        <taxon>Bacteria</taxon>
        <taxon>Pseudomonadati</taxon>
        <taxon>Pseudomonadota</taxon>
        <taxon>Gammaproteobacteria</taxon>
        <taxon>sulfur-oxidizing symbionts</taxon>
    </lineage>
</organism>
<dbReference type="PANTHER" id="PTHR33747:SF1">
    <property type="entry name" value="ADENYLATE CYCLASE-ASSOCIATED CAP C-TERMINAL DOMAIN-CONTAINING PROTEIN"/>
    <property type="match status" value="1"/>
</dbReference>
<dbReference type="NCBIfam" id="NF002486">
    <property type="entry name" value="PRK01752.1"/>
    <property type="match status" value="1"/>
</dbReference>
<dbReference type="PANTHER" id="PTHR33747">
    <property type="entry name" value="UPF0225 PROTEIN SCO1677"/>
    <property type="match status" value="1"/>
</dbReference>
<evidence type="ECO:0000313" key="3">
    <source>
        <dbReference type="Proteomes" id="UP000254771"/>
    </source>
</evidence>
<comment type="caution">
    <text evidence="2">The sequence shown here is derived from an EMBL/GenBank/DDBJ whole genome shotgun (WGS) entry which is preliminary data.</text>
</comment>
<protein>
    <recommendedName>
        <fullName evidence="1">YchJ-like middle NTF2-like domain-containing protein</fullName>
    </recommendedName>
</protein>